<accession>A0AAZ3QKM2</accession>
<keyword evidence="3 5" id="KW-0863">Zinc-finger</keyword>
<evidence type="ECO:0000313" key="8">
    <source>
        <dbReference type="Proteomes" id="UP000694402"/>
    </source>
</evidence>
<dbReference type="InterPro" id="IPR013087">
    <property type="entry name" value="Znf_C2H2_type"/>
</dbReference>
<dbReference type="PROSITE" id="PS00028">
    <property type="entry name" value="ZINC_FINGER_C2H2_1"/>
    <property type="match status" value="2"/>
</dbReference>
<keyword evidence="8" id="KW-1185">Reference proteome</keyword>
<evidence type="ECO:0000256" key="2">
    <source>
        <dbReference type="ARBA" id="ARBA00022737"/>
    </source>
</evidence>
<reference evidence="7" key="2">
    <citation type="submission" date="2025-05" db="UniProtKB">
        <authorList>
            <consortium name="Ensembl"/>
        </authorList>
    </citation>
    <scope>IDENTIFICATION</scope>
</reference>
<dbReference type="Proteomes" id="UP000694402">
    <property type="component" value="Unassembled WGS sequence"/>
</dbReference>
<evidence type="ECO:0000256" key="3">
    <source>
        <dbReference type="ARBA" id="ARBA00022771"/>
    </source>
</evidence>
<dbReference type="SUPFAM" id="SSF57667">
    <property type="entry name" value="beta-beta-alpha zinc fingers"/>
    <property type="match status" value="1"/>
</dbReference>
<dbReference type="AlphaFoldDB" id="A0AAZ3QKM2"/>
<dbReference type="FunFam" id="3.30.160.60:FF:002402">
    <property type="entry name" value="Zinc finger protein 347"/>
    <property type="match status" value="1"/>
</dbReference>
<evidence type="ECO:0000259" key="6">
    <source>
        <dbReference type="PROSITE" id="PS50157"/>
    </source>
</evidence>
<dbReference type="PANTHER" id="PTHR23235:SF178">
    <property type="entry name" value="C2H2-TYPE DOMAIN-CONTAINING PROTEIN-RELATED"/>
    <property type="match status" value="1"/>
</dbReference>
<dbReference type="GO" id="GO:0032502">
    <property type="term" value="P:developmental process"/>
    <property type="evidence" value="ECO:0007669"/>
    <property type="project" value="UniProtKB-ARBA"/>
</dbReference>
<dbReference type="Pfam" id="PF00096">
    <property type="entry name" value="zf-C2H2"/>
    <property type="match status" value="2"/>
</dbReference>
<feature type="domain" description="C2H2-type" evidence="6">
    <location>
        <begin position="169"/>
        <end position="196"/>
    </location>
</feature>
<evidence type="ECO:0000256" key="1">
    <source>
        <dbReference type="ARBA" id="ARBA00022723"/>
    </source>
</evidence>
<dbReference type="GeneTree" id="ENSGT01090000260176"/>
<dbReference type="GO" id="GO:0008270">
    <property type="term" value="F:zinc ion binding"/>
    <property type="evidence" value="ECO:0007669"/>
    <property type="project" value="UniProtKB-KW"/>
</dbReference>
<organism evidence="7 8">
    <name type="scientific">Oncorhynchus tshawytscha</name>
    <name type="common">Chinook salmon</name>
    <name type="synonym">Salmo tshawytscha</name>
    <dbReference type="NCBI Taxonomy" id="74940"/>
    <lineage>
        <taxon>Eukaryota</taxon>
        <taxon>Metazoa</taxon>
        <taxon>Chordata</taxon>
        <taxon>Craniata</taxon>
        <taxon>Vertebrata</taxon>
        <taxon>Euteleostomi</taxon>
        <taxon>Actinopterygii</taxon>
        <taxon>Neopterygii</taxon>
        <taxon>Teleostei</taxon>
        <taxon>Protacanthopterygii</taxon>
        <taxon>Salmoniformes</taxon>
        <taxon>Salmonidae</taxon>
        <taxon>Salmoninae</taxon>
        <taxon>Oncorhynchus</taxon>
    </lineage>
</organism>
<dbReference type="GO" id="GO:0000978">
    <property type="term" value="F:RNA polymerase II cis-regulatory region sequence-specific DNA binding"/>
    <property type="evidence" value="ECO:0007669"/>
    <property type="project" value="TreeGrafter"/>
</dbReference>
<dbReference type="Gene3D" id="3.30.160.60">
    <property type="entry name" value="Classic Zinc Finger"/>
    <property type="match status" value="2"/>
</dbReference>
<evidence type="ECO:0000313" key="7">
    <source>
        <dbReference type="Ensembl" id="ENSOTSP00005129411.1"/>
    </source>
</evidence>
<name>A0AAZ3QKM2_ONCTS</name>
<keyword evidence="2" id="KW-0677">Repeat</keyword>
<dbReference type="PROSITE" id="PS50157">
    <property type="entry name" value="ZINC_FINGER_C2H2_2"/>
    <property type="match status" value="2"/>
</dbReference>
<keyword evidence="4" id="KW-0862">Zinc</keyword>
<keyword evidence="1" id="KW-0479">Metal-binding</keyword>
<dbReference type="InterPro" id="IPR036236">
    <property type="entry name" value="Znf_C2H2_sf"/>
</dbReference>
<reference evidence="8" key="1">
    <citation type="journal article" date="2018" name="PLoS ONE">
        <title>Chinook salmon (Oncorhynchus tshawytscha) genome and transcriptome.</title>
        <authorList>
            <person name="Christensen K.A."/>
            <person name="Leong J.S."/>
            <person name="Sakhrani D."/>
            <person name="Biagi C.A."/>
            <person name="Minkley D.R."/>
            <person name="Withler R.E."/>
            <person name="Rondeau E.B."/>
            <person name="Koop B.F."/>
            <person name="Devlin R.H."/>
        </authorList>
    </citation>
    <scope>NUCLEOTIDE SEQUENCE [LARGE SCALE GENOMIC DNA]</scope>
</reference>
<dbReference type="FunFam" id="3.30.160.60:FF:000202">
    <property type="entry name" value="Zinc finger protein 574"/>
    <property type="match status" value="1"/>
</dbReference>
<dbReference type="Ensembl" id="ENSOTST00005172554.1">
    <property type="protein sequence ID" value="ENSOTSP00005129411.1"/>
    <property type="gene ID" value="ENSOTSG00005053409.1"/>
</dbReference>
<dbReference type="PANTHER" id="PTHR23235">
    <property type="entry name" value="KRUEPPEL-LIKE TRANSCRIPTION FACTOR"/>
    <property type="match status" value="1"/>
</dbReference>
<feature type="domain" description="C2H2-type" evidence="6">
    <location>
        <begin position="141"/>
        <end position="168"/>
    </location>
</feature>
<evidence type="ECO:0000256" key="4">
    <source>
        <dbReference type="ARBA" id="ARBA00022833"/>
    </source>
</evidence>
<dbReference type="GO" id="GO:0000981">
    <property type="term" value="F:DNA-binding transcription factor activity, RNA polymerase II-specific"/>
    <property type="evidence" value="ECO:0007669"/>
    <property type="project" value="TreeGrafter"/>
</dbReference>
<dbReference type="SMART" id="SM00355">
    <property type="entry name" value="ZnF_C2H2"/>
    <property type="match status" value="2"/>
</dbReference>
<proteinExistence type="predicted"/>
<dbReference type="Ensembl" id="ENSOTST00005169142.1">
    <property type="protein sequence ID" value="ENSOTSP00005105231.1"/>
    <property type="gene ID" value="ENSOTSG00005053409.1"/>
</dbReference>
<evidence type="ECO:0000256" key="5">
    <source>
        <dbReference type="PROSITE-ProRule" id="PRU00042"/>
    </source>
</evidence>
<sequence length="214" mass="23945">MDPGNMPLGLETQTDLSKGDWNQYSSSIYSEGCLDNKGEGLVVDKVTVKVEGNVLPTWNADSHLGNGHLDYRESLETNPNVCTSDLHSRVLFDQVLNSNNRARAHAKGGEQYQAVIKRNGSSVCSVTKASAAPRRWRSTSFSCAQCHMRFAQAGDLMRHQRVHTGEKPFVCHLCRASFLHSSNLKRHLKVHTGERLYTLWKEVLREVLPQDTPA</sequence>
<protein>
    <recommendedName>
        <fullName evidence="6">C2H2-type domain-containing protein</fullName>
    </recommendedName>
</protein>